<keyword evidence="3" id="KW-1185">Reference proteome</keyword>
<organism evidence="2 3">
    <name type="scientific">Fusarium redolens</name>
    <dbReference type="NCBI Taxonomy" id="48865"/>
    <lineage>
        <taxon>Eukaryota</taxon>
        <taxon>Fungi</taxon>
        <taxon>Dikarya</taxon>
        <taxon>Ascomycota</taxon>
        <taxon>Pezizomycotina</taxon>
        <taxon>Sordariomycetes</taxon>
        <taxon>Hypocreomycetidae</taxon>
        <taxon>Hypocreales</taxon>
        <taxon>Nectriaceae</taxon>
        <taxon>Fusarium</taxon>
        <taxon>Fusarium redolens species complex</taxon>
    </lineage>
</organism>
<sequence length="118" mass="12847">MKFSIVLAIAALSAETLACANIGQVCQKGDPDVCQCGAPLTLLCNRDLLPGRGGGECPHRWLDGQFSAFIRILLIQVVRLYHYQIGDICPLVKRGGVCVDGKCVRRPRHPPTPRPTPK</sequence>
<accession>A0A9P9GBT3</accession>
<gene>
    <name evidence="2" type="ORF">BKA55DRAFT_695028</name>
</gene>
<proteinExistence type="predicted"/>
<dbReference type="Proteomes" id="UP000720189">
    <property type="component" value="Unassembled WGS sequence"/>
</dbReference>
<protein>
    <submittedName>
        <fullName evidence="2">Uncharacterized protein</fullName>
    </submittedName>
</protein>
<feature type="chain" id="PRO_5040361916" evidence="1">
    <location>
        <begin position="19"/>
        <end position="118"/>
    </location>
</feature>
<comment type="caution">
    <text evidence="2">The sequence shown here is derived from an EMBL/GenBank/DDBJ whole genome shotgun (WGS) entry which is preliminary data.</text>
</comment>
<feature type="signal peptide" evidence="1">
    <location>
        <begin position="1"/>
        <end position="18"/>
    </location>
</feature>
<evidence type="ECO:0000313" key="3">
    <source>
        <dbReference type="Proteomes" id="UP000720189"/>
    </source>
</evidence>
<keyword evidence="1" id="KW-0732">Signal</keyword>
<dbReference type="GeneID" id="70230061"/>
<name>A0A9P9GBT3_FUSRE</name>
<evidence type="ECO:0000256" key="1">
    <source>
        <dbReference type="SAM" id="SignalP"/>
    </source>
</evidence>
<dbReference type="AlphaFoldDB" id="A0A9P9GBT3"/>
<dbReference type="OrthoDB" id="5046432at2759"/>
<reference evidence="2" key="1">
    <citation type="journal article" date="2021" name="Nat. Commun.">
        <title>Genetic determinants of endophytism in the Arabidopsis root mycobiome.</title>
        <authorList>
            <person name="Mesny F."/>
            <person name="Miyauchi S."/>
            <person name="Thiergart T."/>
            <person name="Pickel B."/>
            <person name="Atanasova L."/>
            <person name="Karlsson M."/>
            <person name="Huettel B."/>
            <person name="Barry K.W."/>
            <person name="Haridas S."/>
            <person name="Chen C."/>
            <person name="Bauer D."/>
            <person name="Andreopoulos W."/>
            <person name="Pangilinan J."/>
            <person name="LaButti K."/>
            <person name="Riley R."/>
            <person name="Lipzen A."/>
            <person name="Clum A."/>
            <person name="Drula E."/>
            <person name="Henrissat B."/>
            <person name="Kohler A."/>
            <person name="Grigoriev I.V."/>
            <person name="Martin F.M."/>
            <person name="Hacquard S."/>
        </authorList>
    </citation>
    <scope>NUCLEOTIDE SEQUENCE</scope>
    <source>
        <strain evidence="2">MPI-CAGE-AT-0023</strain>
    </source>
</reference>
<dbReference type="RefSeq" id="XP_046044612.1">
    <property type="nucleotide sequence ID" value="XM_046200107.1"/>
</dbReference>
<dbReference type="EMBL" id="JAGMUX010000017">
    <property type="protein sequence ID" value="KAH7234847.1"/>
    <property type="molecule type" value="Genomic_DNA"/>
</dbReference>
<evidence type="ECO:0000313" key="2">
    <source>
        <dbReference type="EMBL" id="KAH7234847.1"/>
    </source>
</evidence>